<feature type="active site" description="Nucleophile" evidence="2">
    <location>
        <position position="13"/>
    </location>
</feature>
<dbReference type="PANTHER" id="PTHR19288:SF46">
    <property type="entry name" value="HALOACID DEHALOGENASE-LIKE HYDROLASE DOMAIN-CONTAINING PROTEIN 2"/>
    <property type="match status" value="1"/>
</dbReference>
<dbReference type="PANTHER" id="PTHR19288">
    <property type="entry name" value="4-NITROPHENYLPHOSPHATASE-RELATED"/>
    <property type="match status" value="1"/>
</dbReference>
<reference evidence="5" key="1">
    <citation type="submission" date="2020-09" db="EMBL/GenBank/DDBJ databases">
        <title>New species isolated from human feces.</title>
        <authorList>
            <person name="Kitahara M."/>
            <person name="Shigeno Y."/>
            <person name="Shime M."/>
            <person name="Matsumoto Y."/>
            <person name="Nakamura S."/>
            <person name="Motooka D."/>
            <person name="Fukuoka S."/>
            <person name="Nishikawa H."/>
            <person name="Benno Y."/>
        </authorList>
    </citation>
    <scope>NUCLEOTIDE SEQUENCE</scope>
    <source>
        <strain evidence="5">MM50</strain>
    </source>
</reference>
<evidence type="ECO:0000256" key="4">
    <source>
        <dbReference type="PIRSR" id="PIRSR000915-3"/>
    </source>
</evidence>
<comment type="cofactor">
    <cofactor evidence="4">
        <name>Mg(2+)</name>
        <dbReference type="ChEBI" id="CHEBI:18420"/>
    </cofactor>
    <text evidence="4">Divalent metal ions. Mg(2+) is the most effective.</text>
</comment>
<comment type="similarity">
    <text evidence="1">Belongs to the HAD-like hydrolase superfamily. NagD family.</text>
</comment>
<accession>A0A810PYK1</accession>
<dbReference type="GO" id="GO:0005737">
    <property type="term" value="C:cytoplasm"/>
    <property type="evidence" value="ECO:0007669"/>
    <property type="project" value="TreeGrafter"/>
</dbReference>
<evidence type="ECO:0000256" key="1">
    <source>
        <dbReference type="PIRNR" id="PIRNR000915"/>
    </source>
</evidence>
<dbReference type="Pfam" id="PF13242">
    <property type="entry name" value="Hydrolase_like"/>
    <property type="match status" value="1"/>
</dbReference>
<dbReference type="GO" id="GO:0016791">
    <property type="term" value="F:phosphatase activity"/>
    <property type="evidence" value="ECO:0007669"/>
    <property type="project" value="TreeGrafter"/>
</dbReference>
<comment type="function">
    <text evidence="1">Catalyzes the dephosphorylation of 2-6 carbon acid sugars in vitro.</text>
</comment>
<dbReference type="EC" id="3.1.3.-" evidence="1"/>
<evidence type="ECO:0000256" key="3">
    <source>
        <dbReference type="PIRSR" id="PIRSR000915-2"/>
    </source>
</evidence>
<dbReference type="InterPro" id="IPR036412">
    <property type="entry name" value="HAD-like_sf"/>
</dbReference>
<dbReference type="AlphaFoldDB" id="A0A810PYK1"/>
<keyword evidence="1 4" id="KW-0479">Metal-binding</keyword>
<dbReference type="PIRSF" id="PIRSF000915">
    <property type="entry name" value="PGP-type_phosphatase"/>
    <property type="match status" value="1"/>
</dbReference>
<keyword evidence="6" id="KW-1185">Reference proteome</keyword>
<keyword evidence="1 4" id="KW-0460">Magnesium</keyword>
<feature type="binding site" evidence="3">
    <location>
        <position position="186"/>
    </location>
    <ligand>
        <name>substrate</name>
    </ligand>
</feature>
<name>A0A810PYK1_9FIRM</name>
<feature type="active site" description="Proton donor" evidence="2">
    <location>
        <position position="15"/>
    </location>
</feature>
<evidence type="ECO:0000313" key="5">
    <source>
        <dbReference type="EMBL" id="BCK80730.1"/>
    </source>
</evidence>
<dbReference type="Proteomes" id="UP000681035">
    <property type="component" value="Chromosome"/>
</dbReference>
<dbReference type="GO" id="GO:0046872">
    <property type="term" value="F:metal ion binding"/>
    <property type="evidence" value="ECO:0007669"/>
    <property type="project" value="UniProtKB-KW"/>
</dbReference>
<dbReference type="NCBIfam" id="TIGR01460">
    <property type="entry name" value="HAD-SF-IIA"/>
    <property type="match status" value="1"/>
</dbReference>
<dbReference type="SUPFAM" id="SSF56784">
    <property type="entry name" value="HAD-like"/>
    <property type="match status" value="1"/>
</dbReference>
<sequence length="265" mass="29776">MAQLREKRLFLLDMDGTIYLDEQLFDGVPEFLRYVRRIGGRYLFLTNNSSRGVEGYIEKMHRLGIDTCREDYLTSVDATIRYLRVSLPGKTCYVAGTVSFMDQLAQTGIPVTRDREQAEVLLCGFDTELTFQKLEDACILLNRGVPFIATNPDWVCPTWYGSVPDCGSVCRMLTTATGREPTFIGKPQPEMARLAMERTGFSTEQTVLLGDRLYTDIACGVNAGIDTVFVLSGEGTQADIAAYQIHPTWVYPDIGTLYRELEETV</sequence>
<evidence type="ECO:0000313" key="6">
    <source>
        <dbReference type="Proteomes" id="UP000681035"/>
    </source>
</evidence>
<gene>
    <name evidence="5" type="ORF">MM50RIKEN_04930</name>
</gene>
<dbReference type="Gene3D" id="3.40.50.1000">
    <property type="entry name" value="HAD superfamily/HAD-like"/>
    <property type="match status" value="2"/>
</dbReference>
<dbReference type="Pfam" id="PF13344">
    <property type="entry name" value="Hydrolase_6"/>
    <property type="match status" value="1"/>
</dbReference>
<feature type="binding site" evidence="4">
    <location>
        <position position="211"/>
    </location>
    <ligand>
        <name>Mg(2+)</name>
        <dbReference type="ChEBI" id="CHEBI:18420"/>
    </ligand>
</feature>
<dbReference type="KEGG" id="vcop:MM50RIKEN_04930"/>
<dbReference type="RefSeq" id="WP_213541596.1">
    <property type="nucleotide sequence ID" value="NZ_AP023418.1"/>
</dbReference>
<dbReference type="InterPro" id="IPR006357">
    <property type="entry name" value="HAD-SF_hydro_IIA"/>
</dbReference>
<evidence type="ECO:0000256" key="2">
    <source>
        <dbReference type="PIRSR" id="PIRSR000915-1"/>
    </source>
</evidence>
<dbReference type="InterPro" id="IPR023214">
    <property type="entry name" value="HAD_sf"/>
</dbReference>
<feature type="binding site" evidence="4">
    <location>
        <position position="15"/>
    </location>
    <ligand>
        <name>Mg(2+)</name>
        <dbReference type="ChEBI" id="CHEBI:18420"/>
    </ligand>
</feature>
<dbReference type="PROSITE" id="PS01228">
    <property type="entry name" value="COF_1"/>
    <property type="match status" value="1"/>
</dbReference>
<feature type="binding site" evidence="4">
    <location>
        <position position="13"/>
    </location>
    <ligand>
        <name>Mg(2+)</name>
        <dbReference type="ChEBI" id="CHEBI:18420"/>
    </ligand>
</feature>
<protein>
    <recommendedName>
        <fullName evidence="1">Acid sugar phosphatase</fullName>
        <ecNumber evidence="1">3.1.3.-</ecNumber>
    </recommendedName>
</protein>
<organism evidence="5 6">
    <name type="scientific">Vescimonas coprocola</name>
    <dbReference type="NCBI Taxonomy" id="2714355"/>
    <lineage>
        <taxon>Bacteria</taxon>
        <taxon>Bacillati</taxon>
        <taxon>Bacillota</taxon>
        <taxon>Clostridia</taxon>
        <taxon>Eubacteriales</taxon>
        <taxon>Oscillospiraceae</taxon>
        <taxon>Vescimonas</taxon>
    </lineage>
</organism>
<dbReference type="EMBL" id="AP023418">
    <property type="protein sequence ID" value="BCK80730.1"/>
    <property type="molecule type" value="Genomic_DNA"/>
</dbReference>
<proteinExistence type="inferred from homology"/>